<dbReference type="PANTHER" id="PTHR48080">
    <property type="entry name" value="D-GALACTONATE DEHYDRATASE-RELATED"/>
    <property type="match status" value="1"/>
</dbReference>
<evidence type="ECO:0000256" key="3">
    <source>
        <dbReference type="ARBA" id="ARBA00022723"/>
    </source>
</evidence>
<dbReference type="SFLD" id="SFLDF00556">
    <property type="entry name" value="4R-hydroxyproline_betaine_2-ep"/>
    <property type="match status" value="1"/>
</dbReference>
<evidence type="ECO:0000256" key="4">
    <source>
        <dbReference type="ARBA" id="ARBA00022842"/>
    </source>
</evidence>
<reference evidence="6 7" key="1">
    <citation type="submission" date="2023-05" db="EMBL/GenBank/DDBJ databases">
        <title>Glutamicibacter sp. B1, complete genome.</title>
        <authorList>
            <person name="Long Y.H."/>
            <person name="Fang T."/>
            <person name="Li X.Y."/>
        </authorList>
    </citation>
    <scope>NUCLEOTIDE SEQUENCE [LARGE SCALE GENOMIC DNA]</scope>
    <source>
        <strain evidence="6 7">B1</strain>
    </source>
</reference>
<dbReference type="SUPFAM" id="SSF51604">
    <property type="entry name" value="Enolase C-terminal domain-like"/>
    <property type="match status" value="1"/>
</dbReference>
<dbReference type="Pfam" id="PF02746">
    <property type="entry name" value="MR_MLE_N"/>
    <property type="match status" value="1"/>
</dbReference>
<dbReference type="AlphaFoldDB" id="A0AAU6WGJ8"/>
<evidence type="ECO:0000256" key="1">
    <source>
        <dbReference type="ARBA" id="ARBA00001946"/>
    </source>
</evidence>
<dbReference type="GO" id="GO:0016855">
    <property type="term" value="F:racemase and epimerase activity, acting on amino acids and derivatives"/>
    <property type="evidence" value="ECO:0007669"/>
    <property type="project" value="InterPro"/>
</dbReference>
<evidence type="ECO:0000313" key="7">
    <source>
        <dbReference type="Proteomes" id="UP001486888"/>
    </source>
</evidence>
<dbReference type="Gene3D" id="3.20.20.120">
    <property type="entry name" value="Enolase-like C-terminal domain"/>
    <property type="match status" value="1"/>
</dbReference>
<dbReference type="GO" id="GO:0000287">
    <property type="term" value="F:magnesium ion binding"/>
    <property type="evidence" value="ECO:0007669"/>
    <property type="project" value="UniProtKB-ARBA"/>
</dbReference>
<evidence type="ECO:0000259" key="5">
    <source>
        <dbReference type="SMART" id="SM00922"/>
    </source>
</evidence>
<dbReference type="FunFam" id="3.30.390.10:FF:000009">
    <property type="entry name" value="Hydrophobic dipeptide epimerase"/>
    <property type="match status" value="1"/>
</dbReference>
<keyword evidence="7" id="KW-1185">Reference proteome</keyword>
<dbReference type="Gene3D" id="3.30.390.10">
    <property type="entry name" value="Enolase-like, N-terminal domain"/>
    <property type="match status" value="1"/>
</dbReference>
<dbReference type="EMBL" id="CP125942">
    <property type="protein sequence ID" value="XAO46223.1"/>
    <property type="molecule type" value="Genomic_DNA"/>
</dbReference>
<dbReference type="InterPro" id="IPR013342">
    <property type="entry name" value="Mandelate_racemase_C"/>
</dbReference>
<dbReference type="Proteomes" id="UP001486888">
    <property type="component" value="Chromosome"/>
</dbReference>
<dbReference type="SFLD" id="SFLDG00180">
    <property type="entry name" value="muconate_cycloisomerase"/>
    <property type="match status" value="1"/>
</dbReference>
<dbReference type="InterPro" id="IPR036849">
    <property type="entry name" value="Enolase-like_C_sf"/>
</dbReference>
<dbReference type="RefSeq" id="WP_345472364.1">
    <property type="nucleotide sequence ID" value="NZ_CP125942.1"/>
</dbReference>
<dbReference type="InterPro" id="IPR034622">
    <property type="entry name" value="4R-hPro_betaine_2-epimerase"/>
</dbReference>
<dbReference type="SFLD" id="SFLDS00001">
    <property type="entry name" value="Enolase"/>
    <property type="match status" value="1"/>
</dbReference>
<dbReference type="KEGG" id="gey:QMQ05_01360"/>
<protein>
    <submittedName>
        <fullName evidence="6">Mandelate racemase/muconate lactonizing enzyme family protein</fullName>
    </submittedName>
</protein>
<dbReference type="GO" id="GO:0006579">
    <property type="term" value="P:amino-acid betaine catabolic process"/>
    <property type="evidence" value="ECO:0007669"/>
    <property type="project" value="InterPro"/>
</dbReference>
<dbReference type="GO" id="GO:0006518">
    <property type="term" value="P:peptide metabolic process"/>
    <property type="evidence" value="ECO:0007669"/>
    <property type="project" value="UniProtKB-ARBA"/>
</dbReference>
<dbReference type="InterPro" id="IPR034593">
    <property type="entry name" value="DgoD-like"/>
</dbReference>
<comment type="cofactor">
    <cofactor evidence="1">
        <name>Mg(2+)</name>
        <dbReference type="ChEBI" id="CHEBI:18420"/>
    </cofactor>
</comment>
<accession>A0AAU6WGJ8</accession>
<organism evidence="6 7">
    <name type="scientific">Glutamicibacter ectropisis</name>
    <dbReference type="NCBI Taxonomy" id="3046593"/>
    <lineage>
        <taxon>Bacteria</taxon>
        <taxon>Bacillati</taxon>
        <taxon>Actinomycetota</taxon>
        <taxon>Actinomycetes</taxon>
        <taxon>Micrococcales</taxon>
        <taxon>Micrococcaceae</taxon>
        <taxon>Glutamicibacter</taxon>
    </lineage>
</organism>
<dbReference type="InterPro" id="IPR013341">
    <property type="entry name" value="Mandelate_racemase_N_dom"/>
</dbReference>
<feature type="domain" description="Mandelate racemase/muconate lactonizing enzyme C-terminal" evidence="5">
    <location>
        <begin position="143"/>
        <end position="237"/>
    </location>
</feature>
<evidence type="ECO:0000313" key="6">
    <source>
        <dbReference type="EMBL" id="XAO46223.1"/>
    </source>
</evidence>
<sequence>MRIAEIAVYSHNLPISNGPYVMSHGEFNDVDTTLVKVTTDTGLVGWGETCPIGPVYQPHHAEGARAALLAMAPGLIGQDPSEIKKLHRRMDALLTGHHYAKAAIDIAAYDITGKHFGVTVAQLLGGAEVDRVPSYYALSVGDPDTIAQVAAERVAQGYPRLQMKVGARPVELDIETVRKVYEKVGNKAKLAVDANRSLNSRDLLRLSRECIDVPIILEQPTSSIEEIARVRPMLHHGVFMDEAADSLSTVMRVIGEGLVDGFGMKVTRLGGIQPMTAFRDLCEAVNLPHTVDDAWGGDIINAACVQVGATVNPKNLEAVWIAEPYLTEHYDDANPIKVIDGYIRVPTGPGLGVIPDESKFSVPVAVIN</sequence>
<dbReference type="InterPro" id="IPR029017">
    <property type="entry name" value="Enolase-like_N"/>
</dbReference>
<keyword evidence="3" id="KW-0479">Metal-binding</keyword>
<dbReference type="InterPro" id="IPR029065">
    <property type="entry name" value="Enolase_C-like"/>
</dbReference>
<dbReference type="SUPFAM" id="SSF54826">
    <property type="entry name" value="Enolase N-terminal domain-like"/>
    <property type="match status" value="1"/>
</dbReference>
<name>A0AAU6WGJ8_9MICC</name>
<dbReference type="SMART" id="SM00922">
    <property type="entry name" value="MR_MLE"/>
    <property type="match status" value="1"/>
</dbReference>
<gene>
    <name evidence="6" type="ORF">QMQ05_01360</name>
</gene>
<comment type="similarity">
    <text evidence="2">Belongs to the mandelate racemase/muconate lactonizing enzyme family.</text>
</comment>
<keyword evidence="4" id="KW-0460">Magnesium</keyword>
<proteinExistence type="inferred from homology"/>
<dbReference type="Pfam" id="PF13378">
    <property type="entry name" value="MR_MLE_C"/>
    <property type="match status" value="1"/>
</dbReference>
<evidence type="ECO:0000256" key="2">
    <source>
        <dbReference type="ARBA" id="ARBA00008031"/>
    </source>
</evidence>